<name>A0AA42DPJ5_9FIRM</name>
<dbReference type="InterPro" id="IPR013099">
    <property type="entry name" value="K_chnl_dom"/>
</dbReference>
<dbReference type="SUPFAM" id="SSF81324">
    <property type="entry name" value="Voltage-gated potassium channels"/>
    <property type="match status" value="1"/>
</dbReference>
<protein>
    <submittedName>
        <fullName evidence="3">Potassium channel family protein</fullName>
    </submittedName>
</protein>
<keyword evidence="1" id="KW-1133">Transmembrane helix</keyword>
<gene>
    <name evidence="3" type="ORF">PBV87_13055</name>
</gene>
<keyword evidence="3" id="KW-0407">Ion channel</keyword>
<feature type="transmembrane region" description="Helical" evidence="1">
    <location>
        <begin position="184"/>
        <end position="206"/>
    </location>
</feature>
<dbReference type="EMBL" id="JAQIFT010000048">
    <property type="protein sequence ID" value="MDA3732418.1"/>
    <property type="molecule type" value="Genomic_DNA"/>
</dbReference>
<proteinExistence type="predicted"/>
<reference evidence="3" key="1">
    <citation type="journal article" date="2023" name="Int. J. Syst. Evol. Microbiol.">
        <title>&lt;i&gt;Holtiella tumoricola&lt;/i&gt; gen. nov. sp. nov., isolated from a human clinical sample.</title>
        <authorList>
            <person name="Allen-Vercoe E."/>
            <person name="Daigneault M.C."/>
            <person name="Vancuren S.J."/>
            <person name="Cochrane K."/>
            <person name="O'Neal L.L."/>
            <person name="Sankaranarayanan K."/>
            <person name="Lawson P.A."/>
        </authorList>
    </citation>
    <scope>NUCLEOTIDE SEQUENCE</scope>
    <source>
        <strain evidence="3">CC70A</strain>
    </source>
</reference>
<evidence type="ECO:0000313" key="4">
    <source>
        <dbReference type="Proteomes" id="UP001169242"/>
    </source>
</evidence>
<feature type="transmembrane region" description="Helical" evidence="1">
    <location>
        <begin position="115"/>
        <end position="134"/>
    </location>
</feature>
<feature type="transmembrane region" description="Helical" evidence="1">
    <location>
        <begin position="42"/>
        <end position="63"/>
    </location>
</feature>
<dbReference type="GO" id="GO:0034220">
    <property type="term" value="P:monoatomic ion transmembrane transport"/>
    <property type="evidence" value="ECO:0007669"/>
    <property type="project" value="UniProtKB-KW"/>
</dbReference>
<dbReference type="Proteomes" id="UP001169242">
    <property type="component" value="Unassembled WGS sequence"/>
</dbReference>
<evidence type="ECO:0000259" key="2">
    <source>
        <dbReference type="Pfam" id="PF07885"/>
    </source>
</evidence>
<accession>A0AA42DPJ5</accession>
<dbReference type="RefSeq" id="WP_053985197.1">
    <property type="nucleotide sequence ID" value="NZ_JAQIFT010000048.1"/>
</dbReference>
<keyword evidence="4" id="KW-1185">Reference proteome</keyword>
<evidence type="ECO:0000313" key="3">
    <source>
        <dbReference type="EMBL" id="MDA3732418.1"/>
    </source>
</evidence>
<keyword evidence="3" id="KW-0406">Ion transport</keyword>
<keyword evidence="1" id="KW-0472">Membrane</keyword>
<comment type="caution">
    <text evidence="3">The sequence shown here is derived from an EMBL/GenBank/DDBJ whole genome shotgun (WGS) entry which is preliminary data.</text>
</comment>
<feature type="domain" description="Potassium channel" evidence="2">
    <location>
        <begin position="134"/>
        <end position="204"/>
    </location>
</feature>
<evidence type="ECO:0000256" key="1">
    <source>
        <dbReference type="SAM" id="Phobius"/>
    </source>
</evidence>
<keyword evidence="1" id="KW-0812">Transmembrane</keyword>
<feature type="transmembrane region" description="Helical" evidence="1">
    <location>
        <begin position="154"/>
        <end position="172"/>
    </location>
</feature>
<dbReference type="Pfam" id="PF07885">
    <property type="entry name" value="Ion_trans_2"/>
    <property type="match status" value="1"/>
</dbReference>
<dbReference type="AlphaFoldDB" id="A0AA42DPJ5"/>
<sequence>MTKFQHVLKWCLSPTLFFSERYKQKAIHQQDRGRRVRRLNKTYFGISIVMLLLLIAENGWLNYTGIKKVFLIIIPLWSLSRVNEIFMAFIKDVFDKLIPSKRQKNGLEYHERVSMAFRSFIELTIQYAILYFLLDTHYLEYRLTSGLFNQPLKSPFTALYLSLITIASVGYGDYVPVHPLARGLIMYEIITGFLLIAVCFTVYVSLDLDEKEAP</sequence>
<organism evidence="3 4">
    <name type="scientific">Holtiella tumoricola</name>
    <dbReference type="NCBI Taxonomy" id="3018743"/>
    <lineage>
        <taxon>Bacteria</taxon>
        <taxon>Bacillati</taxon>
        <taxon>Bacillota</taxon>
        <taxon>Clostridia</taxon>
        <taxon>Lachnospirales</taxon>
        <taxon>Cellulosilyticaceae</taxon>
        <taxon>Holtiella</taxon>
    </lineage>
</organism>
<dbReference type="Gene3D" id="1.10.287.70">
    <property type="match status" value="1"/>
</dbReference>
<keyword evidence="3" id="KW-0813">Transport</keyword>